<evidence type="ECO:0000313" key="4">
    <source>
        <dbReference type="EMBL" id="RDY08528.1"/>
    </source>
</evidence>
<dbReference type="OrthoDB" id="906876at2759"/>
<feature type="non-terminal residue" evidence="4">
    <location>
        <position position="1"/>
    </location>
</feature>
<dbReference type="Pfam" id="PF17919">
    <property type="entry name" value="RT_RNaseH_2"/>
    <property type="match status" value="1"/>
</dbReference>
<reference evidence="4" key="1">
    <citation type="submission" date="2018-05" db="EMBL/GenBank/DDBJ databases">
        <title>Draft genome of Mucuna pruriens seed.</title>
        <authorList>
            <person name="Nnadi N.E."/>
            <person name="Vos R."/>
            <person name="Hasami M.H."/>
            <person name="Devisetty U.K."/>
            <person name="Aguiy J.C."/>
        </authorList>
    </citation>
    <scope>NUCLEOTIDE SEQUENCE [LARGE SCALE GENOMIC DNA]</scope>
    <source>
        <strain evidence="4">JCA_2017</strain>
    </source>
</reference>
<dbReference type="PANTHER" id="PTHR33064:SF39">
    <property type="match status" value="1"/>
</dbReference>
<sequence>MPFGLCTAPSTFQRCMLSIFSNLLEECMEVFMDDFMVYADTFYACLENLSRVLKRCIDTNLNFEKSHLMVIEGIVLDHLVSNRGIEVDKAKVDVITSLPNPTSVWDVRLFLGHIGFYRWFIRNFSKITLPLSNLLQKDVDFVFDEACVEAFEELKTRLTSAPILQAPNWELPFELMCDASNSALRAVLGQQVGVSKLAHELTLAKIQITGHDRSLGPAETDSKPKPEPDSQSAPALNQRNQIYFRH</sequence>
<dbReference type="Gene3D" id="3.30.70.270">
    <property type="match status" value="2"/>
</dbReference>
<dbReference type="PANTHER" id="PTHR33064">
    <property type="entry name" value="POL PROTEIN"/>
    <property type="match status" value="1"/>
</dbReference>
<comment type="caution">
    <text evidence="4">The sequence shown here is derived from an EMBL/GenBank/DDBJ whole genome shotgun (WGS) entry which is preliminary data.</text>
</comment>
<accession>A0A371I0F1</accession>
<feature type="compositionally biased region" description="Polar residues" evidence="1">
    <location>
        <begin position="229"/>
        <end position="246"/>
    </location>
</feature>
<dbReference type="InterPro" id="IPR043128">
    <property type="entry name" value="Rev_trsase/Diguanyl_cyclase"/>
</dbReference>
<dbReference type="InterPro" id="IPR051320">
    <property type="entry name" value="Viral_Replic_Matur_Polypro"/>
</dbReference>
<dbReference type="AlphaFoldDB" id="A0A371I0F1"/>
<dbReference type="InterPro" id="IPR043502">
    <property type="entry name" value="DNA/RNA_pol_sf"/>
</dbReference>
<feature type="domain" description="Reverse transcriptase/retrotransposon-derived protein RNase H-like" evidence="3">
    <location>
        <begin position="144"/>
        <end position="194"/>
    </location>
</feature>
<dbReference type="CDD" id="cd01647">
    <property type="entry name" value="RT_LTR"/>
    <property type="match status" value="1"/>
</dbReference>
<dbReference type="Proteomes" id="UP000257109">
    <property type="component" value="Unassembled WGS sequence"/>
</dbReference>
<evidence type="ECO:0000259" key="2">
    <source>
        <dbReference type="Pfam" id="PF00078"/>
    </source>
</evidence>
<evidence type="ECO:0000259" key="3">
    <source>
        <dbReference type="Pfam" id="PF17919"/>
    </source>
</evidence>
<dbReference type="FunFam" id="3.30.70.270:FF:000020">
    <property type="entry name" value="Transposon Tf2-6 polyprotein-like Protein"/>
    <property type="match status" value="1"/>
</dbReference>
<dbReference type="InterPro" id="IPR000477">
    <property type="entry name" value="RT_dom"/>
</dbReference>
<dbReference type="EMBL" id="QJKJ01001256">
    <property type="protein sequence ID" value="RDY08528.1"/>
    <property type="molecule type" value="Genomic_DNA"/>
</dbReference>
<dbReference type="InterPro" id="IPR041577">
    <property type="entry name" value="RT_RNaseH_2"/>
</dbReference>
<name>A0A371I0F1_MUCPR</name>
<protein>
    <submittedName>
        <fullName evidence="4">Retrovirus-related Pol polyprotein</fullName>
    </submittedName>
</protein>
<dbReference type="SUPFAM" id="SSF56672">
    <property type="entry name" value="DNA/RNA polymerases"/>
    <property type="match status" value="1"/>
</dbReference>
<keyword evidence="5" id="KW-1185">Reference proteome</keyword>
<evidence type="ECO:0000313" key="5">
    <source>
        <dbReference type="Proteomes" id="UP000257109"/>
    </source>
</evidence>
<gene>
    <name evidence="4" type="primary">pol</name>
    <name evidence="4" type="ORF">CR513_07221</name>
</gene>
<feature type="compositionally biased region" description="Basic and acidic residues" evidence="1">
    <location>
        <begin position="213"/>
        <end position="228"/>
    </location>
</feature>
<feature type="region of interest" description="Disordered" evidence="1">
    <location>
        <begin position="213"/>
        <end position="246"/>
    </location>
</feature>
<proteinExistence type="predicted"/>
<organism evidence="4 5">
    <name type="scientific">Mucuna pruriens</name>
    <name type="common">Velvet bean</name>
    <name type="synonym">Dolichos pruriens</name>
    <dbReference type="NCBI Taxonomy" id="157652"/>
    <lineage>
        <taxon>Eukaryota</taxon>
        <taxon>Viridiplantae</taxon>
        <taxon>Streptophyta</taxon>
        <taxon>Embryophyta</taxon>
        <taxon>Tracheophyta</taxon>
        <taxon>Spermatophyta</taxon>
        <taxon>Magnoliopsida</taxon>
        <taxon>eudicotyledons</taxon>
        <taxon>Gunneridae</taxon>
        <taxon>Pentapetalae</taxon>
        <taxon>rosids</taxon>
        <taxon>fabids</taxon>
        <taxon>Fabales</taxon>
        <taxon>Fabaceae</taxon>
        <taxon>Papilionoideae</taxon>
        <taxon>50 kb inversion clade</taxon>
        <taxon>NPAAA clade</taxon>
        <taxon>indigoferoid/millettioid clade</taxon>
        <taxon>Phaseoleae</taxon>
        <taxon>Mucuna</taxon>
    </lineage>
</organism>
<dbReference type="Pfam" id="PF00078">
    <property type="entry name" value="RVT_1"/>
    <property type="match status" value="1"/>
</dbReference>
<feature type="domain" description="Reverse transcriptase" evidence="2">
    <location>
        <begin position="1"/>
        <end position="69"/>
    </location>
</feature>
<evidence type="ECO:0000256" key="1">
    <source>
        <dbReference type="SAM" id="MobiDB-lite"/>
    </source>
</evidence>